<gene>
    <name evidence="2" type="ORF">G6045_13375</name>
</gene>
<dbReference type="Proteomes" id="UP000481109">
    <property type="component" value="Unassembled WGS sequence"/>
</dbReference>
<dbReference type="RefSeq" id="WP_165332143.1">
    <property type="nucleotide sequence ID" value="NZ_JAAKZW010000041.1"/>
</dbReference>
<organism evidence="2 3">
    <name type="scientific">Streptomyces mesophilus</name>
    <dbReference type="NCBI Taxonomy" id="1775132"/>
    <lineage>
        <taxon>Bacteria</taxon>
        <taxon>Bacillati</taxon>
        <taxon>Actinomycetota</taxon>
        <taxon>Actinomycetes</taxon>
        <taxon>Kitasatosporales</taxon>
        <taxon>Streptomycetaceae</taxon>
        <taxon>Streptomyces</taxon>
    </lineage>
</organism>
<name>A0A6G4XGH5_9ACTN</name>
<feature type="transmembrane region" description="Helical" evidence="1">
    <location>
        <begin position="57"/>
        <end position="78"/>
    </location>
</feature>
<evidence type="ECO:0000313" key="3">
    <source>
        <dbReference type="Proteomes" id="UP000481109"/>
    </source>
</evidence>
<comment type="caution">
    <text evidence="2">The sequence shown here is derived from an EMBL/GenBank/DDBJ whole genome shotgun (WGS) entry which is preliminary data.</text>
</comment>
<dbReference type="AlphaFoldDB" id="A0A6G4XGH5"/>
<feature type="transmembrane region" description="Helical" evidence="1">
    <location>
        <begin position="98"/>
        <end position="120"/>
    </location>
</feature>
<proteinExistence type="predicted"/>
<accession>A0A6G4XGH5</accession>
<keyword evidence="1" id="KW-0812">Transmembrane</keyword>
<reference evidence="2 3" key="1">
    <citation type="submission" date="2020-02" db="EMBL/GenBank/DDBJ databases">
        <title>Whole-genome analyses of novel actinobacteria.</title>
        <authorList>
            <person name="Sahin N."/>
            <person name="Tokatli A."/>
        </authorList>
    </citation>
    <scope>NUCLEOTIDE SEQUENCE [LARGE SCALE GENOMIC DNA]</scope>
    <source>
        <strain evidence="2 3">YC504</strain>
    </source>
</reference>
<evidence type="ECO:0000256" key="1">
    <source>
        <dbReference type="SAM" id="Phobius"/>
    </source>
</evidence>
<sequence length="166" mass="17896">MSEIVNGLLIIGVVALIVLSQFKARRLGDERRWWVLPVVLGFVALSKPDLLGEGRTAQAATLLAVELVLSLAMGALFARTTQVWRADDGAVWSKGSRLTLAVWVGGIAVRAGLYGIGAAFGVHQSSAALMVGLSAMLLARAGVLQWRTRTYREVAGYPRPAWKDHM</sequence>
<feature type="transmembrane region" description="Helical" evidence="1">
    <location>
        <begin position="6"/>
        <end position="22"/>
    </location>
</feature>
<keyword evidence="1" id="KW-0472">Membrane</keyword>
<keyword evidence="3" id="KW-1185">Reference proteome</keyword>
<dbReference type="EMBL" id="JAAKZW010000041">
    <property type="protein sequence ID" value="NGO76649.1"/>
    <property type="molecule type" value="Genomic_DNA"/>
</dbReference>
<feature type="transmembrane region" description="Helical" evidence="1">
    <location>
        <begin position="126"/>
        <end position="143"/>
    </location>
</feature>
<feature type="transmembrane region" description="Helical" evidence="1">
    <location>
        <begin position="34"/>
        <end position="51"/>
    </location>
</feature>
<evidence type="ECO:0000313" key="2">
    <source>
        <dbReference type="EMBL" id="NGO76649.1"/>
    </source>
</evidence>
<protein>
    <submittedName>
        <fullName evidence="2">DUF1453 family protein</fullName>
    </submittedName>
</protein>
<keyword evidence="1" id="KW-1133">Transmembrane helix</keyword>